<evidence type="ECO:0000256" key="1">
    <source>
        <dbReference type="SAM" id="Phobius"/>
    </source>
</evidence>
<proteinExistence type="predicted"/>
<evidence type="ECO:0000313" key="3">
    <source>
        <dbReference type="Proteomes" id="UP000509704"/>
    </source>
</evidence>
<reference evidence="2 3" key="1">
    <citation type="submission" date="2020-07" db="EMBL/GenBank/DDBJ databases">
        <title>The yeast mating-type switching endonuclease HO is a domesticated member of an unorthodox homing genetic element family.</title>
        <authorList>
            <person name="Coughlan A.Y."/>
            <person name="Lombardi L."/>
            <person name="Braun-Galleani S."/>
            <person name="Martos A.R."/>
            <person name="Galeote V."/>
            <person name="Bigey F."/>
            <person name="Dequin S."/>
            <person name="Byrne K.P."/>
            <person name="Wolfe K.H."/>
        </authorList>
    </citation>
    <scope>NUCLEOTIDE SEQUENCE [LARGE SCALE GENOMIC DNA]</scope>
    <source>
        <strain evidence="2 3">NRRL Y-6702</strain>
    </source>
</reference>
<dbReference type="GeneID" id="59234460"/>
<organism evidence="2 3">
    <name type="scientific">Zygotorulaspora mrakii</name>
    <name type="common">Zygosaccharomyces mrakii</name>
    <dbReference type="NCBI Taxonomy" id="42260"/>
    <lineage>
        <taxon>Eukaryota</taxon>
        <taxon>Fungi</taxon>
        <taxon>Dikarya</taxon>
        <taxon>Ascomycota</taxon>
        <taxon>Saccharomycotina</taxon>
        <taxon>Saccharomycetes</taxon>
        <taxon>Saccharomycetales</taxon>
        <taxon>Saccharomycetaceae</taxon>
        <taxon>Zygotorulaspora</taxon>
    </lineage>
</organism>
<sequence length="267" mass="30383">MSLPFSKVMSALMSKTSPEAIFQYRKPMSTKLGSLALSLVFSIYGATFADWSYESALTVYEEADDKTKKDWKFLIKTFGPMGLTVIPFSLALCAFFAPSRIVTKVKYIPKMYGEPECQLTRESLILGKPVHLTRPISELHRNEKTRVFTGDGEQGVDDKGSFFFILTDQNINVKSWVERYYLVPRSGKFWASDGRIFDALFGGDSIRDLELKARQSKDKKELKNIKQDRSALNEMIRTNYSRAKFHSGLKKEVEVSKNIVNQTKGLP</sequence>
<dbReference type="Proteomes" id="UP000509704">
    <property type="component" value="Chromosome 1"/>
</dbReference>
<keyword evidence="1" id="KW-1133">Transmembrane helix</keyword>
<dbReference type="KEGG" id="zmk:HG535_0A07660"/>
<name>A0A7H9AXJ7_ZYGMR</name>
<keyword evidence="1" id="KW-0472">Membrane</keyword>
<gene>
    <name evidence="2" type="ORF">HG535_0A07660</name>
</gene>
<dbReference type="AlphaFoldDB" id="A0A7H9AXJ7"/>
<dbReference type="RefSeq" id="XP_037142552.1">
    <property type="nucleotide sequence ID" value="XM_037286657.1"/>
</dbReference>
<keyword evidence="1" id="KW-0812">Transmembrane</keyword>
<dbReference type="EMBL" id="CP058604">
    <property type="protein sequence ID" value="QLG70824.1"/>
    <property type="molecule type" value="Genomic_DNA"/>
</dbReference>
<feature type="transmembrane region" description="Helical" evidence="1">
    <location>
        <begin position="73"/>
        <end position="97"/>
    </location>
</feature>
<protein>
    <submittedName>
        <fullName evidence="2">Uncharacterized protein</fullName>
    </submittedName>
</protein>
<accession>A0A7H9AXJ7</accession>
<keyword evidence="3" id="KW-1185">Reference proteome</keyword>
<evidence type="ECO:0000313" key="2">
    <source>
        <dbReference type="EMBL" id="QLG70824.1"/>
    </source>
</evidence>
<dbReference type="OrthoDB" id="4083656at2759"/>